<evidence type="ECO:0000256" key="9">
    <source>
        <dbReference type="ARBA" id="ARBA00023211"/>
    </source>
</evidence>
<dbReference type="Pfam" id="PF09412">
    <property type="entry name" value="XendoU"/>
    <property type="match status" value="1"/>
</dbReference>
<organism evidence="12 13">
    <name type="scientific">Bacillus albus</name>
    <dbReference type="NCBI Taxonomy" id="2026189"/>
    <lineage>
        <taxon>Bacteria</taxon>
        <taxon>Bacillati</taxon>
        <taxon>Bacillota</taxon>
        <taxon>Bacilli</taxon>
        <taxon>Bacillales</taxon>
        <taxon>Bacillaceae</taxon>
        <taxon>Bacillus</taxon>
        <taxon>Bacillus cereus group</taxon>
    </lineage>
</organism>
<reference evidence="12 13" key="1">
    <citation type="submission" date="2016-06" db="EMBL/GenBank/DDBJ databases">
        <title>First insights into the genetic diversity and population structure of in the Bacillus cereus group bacteria from diverse marine environments.</title>
        <authorList>
            <person name="Liu Y."/>
            <person name="Lai Q."/>
            <person name="Shao Z."/>
        </authorList>
    </citation>
    <scope>NUCLEOTIDE SEQUENCE [LARGE SCALE GENOMIC DNA]</scope>
    <source>
        <strain evidence="12 13">N35-10-2</strain>
    </source>
</reference>
<proteinExistence type="inferred from homology"/>
<dbReference type="GO" id="GO:0046872">
    <property type="term" value="F:metal ion binding"/>
    <property type="evidence" value="ECO:0007669"/>
    <property type="project" value="UniProtKB-KW"/>
</dbReference>
<dbReference type="EMBL" id="MAOE01000010">
    <property type="protein sequence ID" value="OJD70543.1"/>
    <property type="molecule type" value="Genomic_DNA"/>
</dbReference>
<dbReference type="GO" id="GO:0003723">
    <property type="term" value="F:RNA binding"/>
    <property type="evidence" value="ECO:0007669"/>
    <property type="project" value="UniProtKB-KW"/>
</dbReference>
<evidence type="ECO:0000256" key="5">
    <source>
        <dbReference type="ARBA" id="ARBA00022723"/>
    </source>
</evidence>
<dbReference type="CDD" id="cd21159">
    <property type="entry name" value="XendoU"/>
    <property type="match status" value="1"/>
</dbReference>
<gene>
    <name evidence="12" type="ORF">BAU25_23300</name>
</gene>
<keyword evidence="10" id="KW-0456">Lyase</keyword>
<sequence length="280" mass="32524">MSNIYQEIWDADMLGNGIQPTFNKDNVDNNKGYVLVEPTKVRTKEEKQDHMLIKEVHIPNSKIQSYDLVKKLFNNFFLNPHLREDNTVEEQKEVDELLKYAIQSNPMKLCRTFVETRKGTSLSDEQWYTYLHNIWFLQFNSKSGVNLSGFEHVFVGEKKKKGSSLSGYHFWYKYYLEDQLGENDKITYLGPRDKNSVPDVITFAFTLEASDVQTDSNLLYKPKGGFFIGISPEGLLALGAARFADTLSEHHTIELNNQNYDLALYSFGKRSMRTFFPMYQ</sequence>
<keyword evidence="7" id="KW-0378">Hydrolase</keyword>
<keyword evidence="4" id="KW-0540">Nuclease</keyword>
<evidence type="ECO:0000256" key="6">
    <source>
        <dbReference type="ARBA" id="ARBA00022759"/>
    </source>
</evidence>
<comment type="cofactor">
    <cofactor evidence="1">
        <name>Mn(2+)</name>
        <dbReference type="ChEBI" id="CHEBI:29035"/>
    </cofactor>
</comment>
<dbReference type="SUPFAM" id="SSF142877">
    <property type="entry name" value="EndoU-like"/>
    <property type="match status" value="1"/>
</dbReference>
<dbReference type="InterPro" id="IPR039787">
    <property type="entry name" value="ENDOU"/>
</dbReference>
<dbReference type="GO" id="GO:0016787">
    <property type="term" value="F:hydrolase activity"/>
    <property type="evidence" value="ECO:0007669"/>
    <property type="project" value="UniProtKB-KW"/>
</dbReference>
<evidence type="ECO:0000256" key="1">
    <source>
        <dbReference type="ARBA" id="ARBA00001936"/>
    </source>
</evidence>
<evidence type="ECO:0000256" key="3">
    <source>
        <dbReference type="ARBA" id="ARBA00011245"/>
    </source>
</evidence>
<evidence type="ECO:0000313" key="12">
    <source>
        <dbReference type="EMBL" id="OJD70543.1"/>
    </source>
</evidence>
<evidence type="ECO:0000256" key="4">
    <source>
        <dbReference type="ARBA" id="ARBA00022722"/>
    </source>
</evidence>
<protein>
    <recommendedName>
        <fullName evidence="11">EndoU domain-containing protein</fullName>
    </recommendedName>
</protein>
<dbReference type="InterPro" id="IPR018998">
    <property type="entry name" value="EndoU_C"/>
</dbReference>
<keyword evidence="9" id="KW-0464">Manganese</keyword>
<evidence type="ECO:0000256" key="10">
    <source>
        <dbReference type="ARBA" id="ARBA00023239"/>
    </source>
</evidence>
<dbReference type="GO" id="GO:0004521">
    <property type="term" value="F:RNA endonuclease activity"/>
    <property type="evidence" value="ECO:0007669"/>
    <property type="project" value="InterPro"/>
</dbReference>
<keyword evidence="5" id="KW-0479">Metal-binding</keyword>
<dbReference type="InterPro" id="IPR037227">
    <property type="entry name" value="EndoU-like"/>
</dbReference>
<comment type="similarity">
    <text evidence="2">Belongs to the ENDOU family.</text>
</comment>
<evidence type="ECO:0000256" key="8">
    <source>
        <dbReference type="ARBA" id="ARBA00022884"/>
    </source>
</evidence>
<keyword evidence="6" id="KW-0255">Endonuclease</keyword>
<evidence type="ECO:0000256" key="2">
    <source>
        <dbReference type="ARBA" id="ARBA00010168"/>
    </source>
</evidence>
<dbReference type="PANTHER" id="PTHR12439">
    <property type="entry name" value="PLACENTAL PROTEIN 11-RELATED"/>
    <property type="match status" value="1"/>
</dbReference>
<comment type="caution">
    <text evidence="12">The sequence shown here is derived from an EMBL/GenBank/DDBJ whole genome shotgun (WGS) entry which is preliminary data.</text>
</comment>
<comment type="subunit">
    <text evidence="3">Monomer.</text>
</comment>
<feature type="domain" description="EndoU" evidence="11">
    <location>
        <begin position="1"/>
        <end position="280"/>
    </location>
</feature>
<dbReference type="PANTHER" id="PTHR12439:SF11">
    <property type="entry name" value="URIDYLATE-SPECIFIC ENDORIBONUCLEASE"/>
    <property type="match status" value="1"/>
</dbReference>
<dbReference type="Proteomes" id="UP000181873">
    <property type="component" value="Unassembled WGS sequence"/>
</dbReference>
<dbReference type="GO" id="GO:0016829">
    <property type="term" value="F:lyase activity"/>
    <property type="evidence" value="ECO:0007669"/>
    <property type="project" value="UniProtKB-KW"/>
</dbReference>
<keyword evidence="8" id="KW-0694">RNA-binding</keyword>
<evidence type="ECO:0000313" key="13">
    <source>
        <dbReference type="Proteomes" id="UP000181873"/>
    </source>
</evidence>
<dbReference type="PROSITE" id="PS51959">
    <property type="entry name" value="ENDOU"/>
    <property type="match status" value="1"/>
</dbReference>
<accession>A0A1J9V256</accession>
<dbReference type="RefSeq" id="WP_048529186.1">
    <property type="nucleotide sequence ID" value="NZ_CBCSIO010000069.1"/>
</dbReference>
<dbReference type="AlphaFoldDB" id="A0A1J9V256"/>
<evidence type="ECO:0000256" key="7">
    <source>
        <dbReference type="ARBA" id="ARBA00022801"/>
    </source>
</evidence>
<name>A0A1J9V256_9BACI</name>
<evidence type="ECO:0000259" key="11">
    <source>
        <dbReference type="PROSITE" id="PS51959"/>
    </source>
</evidence>